<comment type="caution">
    <text evidence="2">The sequence shown here is derived from an EMBL/GenBank/DDBJ whole genome shotgun (WGS) entry which is preliminary data.</text>
</comment>
<feature type="signal peptide" evidence="1">
    <location>
        <begin position="1"/>
        <end position="17"/>
    </location>
</feature>
<dbReference type="Proteomes" id="UP001209570">
    <property type="component" value="Unassembled WGS sequence"/>
</dbReference>
<organism evidence="2 3">
    <name type="scientific">Pythium insidiosum</name>
    <name type="common">Pythiosis disease agent</name>
    <dbReference type="NCBI Taxonomy" id="114742"/>
    <lineage>
        <taxon>Eukaryota</taxon>
        <taxon>Sar</taxon>
        <taxon>Stramenopiles</taxon>
        <taxon>Oomycota</taxon>
        <taxon>Peronosporomycetes</taxon>
        <taxon>Pythiales</taxon>
        <taxon>Pythiaceae</taxon>
        <taxon>Pythium</taxon>
    </lineage>
</organism>
<evidence type="ECO:0000313" key="2">
    <source>
        <dbReference type="EMBL" id="KAJ0408793.1"/>
    </source>
</evidence>
<dbReference type="AlphaFoldDB" id="A0AAD5LPM3"/>
<dbReference type="EMBL" id="JAKCXM010000008">
    <property type="protein sequence ID" value="KAJ0408793.1"/>
    <property type="molecule type" value="Genomic_DNA"/>
</dbReference>
<keyword evidence="1" id="KW-0732">Signal</keyword>
<protein>
    <recommendedName>
        <fullName evidence="4">Secreted protein</fullName>
    </recommendedName>
</protein>
<feature type="chain" id="PRO_5042070337" description="Secreted protein" evidence="1">
    <location>
        <begin position="18"/>
        <end position="84"/>
    </location>
</feature>
<keyword evidence="3" id="KW-1185">Reference proteome</keyword>
<gene>
    <name evidence="2" type="ORF">P43SY_000689</name>
</gene>
<evidence type="ECO:0000313" key="3">
    <source>
        <dbReference type="Proteomes" id="UP001209570"/>
    </source>
</evidence>
<reference evidence="2" key="1">
    <citation type="submission" date="2021-12" db="EMBL/GenBank/DDBJ databases">
        <title>Prjna785345.</title>
        <authorList>
            <person name="Rujirawat T."/>
            <person name="Krajaejun T."/>
        </authorList>
    </citation>
    <scope>NUCLEOTIDE SEQUENCE</scope>
    <source>
        <strain evidence="2">Pi057C3</strain>
    </source>
</reference>
<accession>A0AAD5LPM3</accession>
<proteinExistence type="predicted"/>
<evidence type="ECO:0000256" key="1">
    <source>
        <dbReference type="SAM" id="SignalP"/>
    </source>
</evidence>
<sequence>MFWLCVTLVSLRGEVGSRSSARTTTRLPRGATSWRLLAEIWCELQRLATMVPLRVFAHRGTSMWHGASSIVAVRAAGGRFATPL</sequence>
<evidence type="ECO:0008006" key="4">
    <source>
        <dbReference type="Google" id="ProtNLM"/>
    </source>
</evidence>
<name>A0AAD5LPM3_PYTIN</name>